<keyword evidence="8 13" id="KW-1133">Transmembrane helix</keyword>
<evidence type="ECO:0000313" key="15">
    <source>
        <dbReference type="EMBL" id="CAE8646996.1"/>
    </source>
</evidence>
<dbReference type="InterPro" id="IPR005821">
    <property type="entry name" value="Ion_trans_dom"/>
</dbReference>
<dbReference type="PANTHER" id="PTHR45628">
    <property type="entry name" value="VOLTAGE-DEPENDENT CALCIUM CHANNEL TYPE A SUBUNIT ALPHA-1"/>
    <property type="match status" value="1"/>
</dbReference>
<evidence type="ECO:0000256" key="1">
    <source>
        <dbReference type="ARBA" id="ARBA00004141"/>
    </source>
</evidence>
<dbReference type="GO" id="GO:0005891">
    <property type="term" value="C:voltage-gated calcium channel complex"/>
    <property type="evidence" value="ECO:0007669"/>
    <property type="project" value="TreeGrafter"/>
</dbReference>
<dbReference type="Gene3D" id="1.10.287.70">
    <property type="match status" value="1"/>
</dbReference>
<dbReference type="InterPro" id="IPR050599">
    <property type="entry name" value="VDCC_alpha-1_subunit"/>
</dbReference>
<name>A0A813I9Y4_POLGL</name>
<evidence type="ECO:0000256" key="7">
    <source>
        <dbReference type="ARBA" id="ARBA00022882"/>
    </source>
</evidence>
<comment type="subcellular location">
    <subcellularLocation>
        <location evidence="1">Membrane</location>
        <topology evidence="1">Multi-pass membrane protein</topology>
    </subcellularLocation>
</comment>
<evidence type="ECO:0000256" key="8">
    <source>
        <dbReference type="ARBA" id="ARBA00022989"/>
    </source>
</evidence>
<gene>
    <name evidence="15" type="ORF">PGLA2088_LOCUS5303</name>
</gene>
<dbReference type="Pfam" id="PF00520">
    <property type="entry name" value="Ion_trans"/>
    <property type="match status" value="1"/>
</dbReference>
<reference evidence="15" key="1">
    <citation type="submission" date="2021-02" db="EMBL/GenBank/DDBJ databases">
        <authorList>
            <person name="Dougan E. K."/>
            <person name="Rhodes N."/>
            <person name="Thang M."/>
            <person name="Chan C."/>
        </authorList>
    </citation>
    <scope>NUCLEOTIDE SEQUENCE</scope>
</reference>
<keyword evidence="2" id="KW-0813">Transport</keyword>
<evidence type="ECO:0000256" key="6">
    <source>
        <dbReference type="ARBA" id="ARBA00022837"/>
    </source>
</evidence>
<evidence type="ECO:0000256" key="4">
    <source>
        <dbReference type="ARBA" id="ARBA00022673"/>
    </source>
</evidence>
<dbReference type="GO" id="GO:0098703">
    <property type="term" value="P:calcium ion import across plasma membrane"/>
    <property type="evidence" value="ECO:0007669"/>
    <property type="project" value="TreeGrafter"/>
</dbReference>
<feature type="transmembrane region" description="Helical" evidence="13">
    <location>
        <begin position="221"/>
        <end position="245"/>
    </location>
</feature>
<feature type="transmembrane region" description="Helical" evidence="13">
    <location>
        <begin position="16"/>
        <end position="34"/>
    </location>
</feature>
<dbReference type="Gene3D" id="1.20.120.350">
    <property type="entry name" value="Voltage-gated potassium channels. Chain C"/>
    <property type="match status" value="1"/>
</dbReference>
<feature type="domain" description="Ion transport" evidence="14">
    <location>
        <begin position="11"/>
        <end position="254"/>
    </location>
</feature>
<dbReference type="Proteomes" id="UP000626109">
    <property type="component" value="Unassembled WGS sequence"/>
</dbReference>
<evidence type="ECO:0000256" key="12">
    <source>
        <dbReference type="ARBA" id="ARBA00023303"/>
    </source>
</evidence>
<keyword evidence="9" id="KW-0406">Ion transport</keyword>
<accession>A0A813I9Y4</accession>
<keyword evidence="10 13" id="KW-0472">Membrane</keyword>
<keyword evidence="11" id="KW-0325">Glycoprotein</keyword>
<evidence type="ECO:0000256" key="5">
    <source>
        <dbReference type="ARBA" id="ARBA00022692"/>
    </source>
</evidence>
<keyword evidence="12" id="KW-0407">Ion channel</keyword>
<evidence type="ECO:0000259" key="14">
    <source>
        <dbReference type="Pfam" id="PF00520"/>
    </source>
</evidence>
<keyword evidence="5 13" id="KW-0812">Transmembrane</keyword>
<evidence type="ECO:0000256" key="3">
    <source>
        <dbReference type="ARBA" id="ARBA00022568"/>
    </source>
</evidence>
<dbReference type="EMBL" id="CAJNNW010005009">
    <property type="protein sequence ID" value="CAE8646996.1"/>
    <property type="molecule type" value="Genomic_DNA"/>
</dbReference>
<keyword evidence="4" id="KW-0107">Calcium channel</keyword>
<protein>
    <recommendedName>
        <fullName evidence="14">Ion transport domain-containing protein</fullName>
    </recommendedName>
</protein>
<sequence>GCWGELLLRSAWFDCLIGVVIVFNAAGIGIELTLQLEGKSTMPTQILENFCIVAYIAELGCRVFAIGFVCFRDHWVQFDTFLISMGVLVNWILDPILGPAASSAFGPLMILRTARLLRLAKMMRLFKRFREFWILVRGIMTCATMMVYVFLVLFLCIYVFSCLAIELITMNTLNEEDEEFREQVQKYFRSLPNTMMTLVRFACLDNTSEVYGILVEKDNWLSVYFVFLILVISLVFFHLTGAVIFSTTMDTNAEEEDVAKGLEMDNRMDADGSGFLSRLGFAE</sequence>
<evidence type="ECO:0000256" key="10">
    <source>
        <dbReference type="ARBA" id="ARBA00023136"/>
    </source>
</evidence>
<proteinExistence type="predicted"/>
<evidence type="ECO:0000256" key="2">
    <source>
        <dbReference type="ARBA" id="ARBA00022448"/>
    </source>
</evidence>
<keyword evidence="3" id="KW-0109">Calcium transport</keyword>
<keyword evidence="6" id="KW-0106">Calcium</keyword>
<dbReference type="AlphaFoldDB" id="A0A813I9Y4"/>
<feature type="transmembrane region" description="Helical" evidence="13">
    <location>
        <begin position="46"/>
        <end position="68"/>
    </location>
</feature>
<evidence type="ECO:0000256" key="9">
    <source>
        <dbReference type="ARBA" id="ARBA00023065"/>
    </source>
</evidence>
<organism evidence="15 16">
    <name type="scientific">Polarella glacialis</name>
    <name type="common">Dinoflagellate</name>
    <dbReference type="NCBI Taxonomy" id="89957"/>
    <lineage>
        <taxon>Eukaryota</taxon>
        <taxon>Sar</taxon>
        <taxon>Alveolata</taxon>
        <taxon>Dinophyceae</taxon>
        <taxon>Suessiales</taxon>
        <taxon>Suessiaceae</taxon>
        <taxon>Polarella</taxon>
    </lineage>
</organism>
<feature type="transmembrane region" description="Helical" evidence="13">
    <location>
        <begin position="132"/>
        <end position="160"/>
    </location>
</feature>
<dbReference type="InterPro" id="IPR027359">
    <property type="entry name" value="Volt_channel_dom_sf"/>
</dbReference>
<evidence type="ECO:0000256" key="11">
    <source>
        <dbReference type="ARBA" id="ARBA00023180"/>
    </source>
</evidence>
<dbReference type="SUPFAM" id="SSF81324">
    <property type="entry name" value="Voltage-gated potassium channels"/>
    <property type="match status" value="1"/>
</dbReference>
<dbReference type="GO" id="GO:0008331">
    <property type="term" value="F:high voltage-gated calcium channel activity"/>
    <property type="evidence" value="ECO:0007669"/>
    <property type="project" value="TreeGrafter"/>
</dbReference>
<feature type="transmembrane region" description="Helical" evidence="13">
    <location>
        <begin position="88"/>
        <end position="111"/>
    </location>
</feature>
<keyword evidence="7" id="KW-0851">Voltage-gated channel</keyword>
<feature type="non-terminal residue" evidence="15">
    <location>
        <position position="283"/>
    </location>
</feature>
<evidence type="ECO:0000313" key="16">
    <source>
        <dbReference type="Proteomes" id="UP000626109"/>
    </source>
</evidence>
<dbReference type="PANTHER" id="PTHR45628:SF7">
    <property type="entry name" value="VOLTAGE-DEPENDENT CALCIUM CHANNEL TYPE A SUBUNIT ALPHA-1"/>
    <property type="match status" value="1"/>
</dbReference>
<evidence type="ECO:0000256" key="13">
    <source>
        <dbReference type="SAM" id="Phobius"/>
    </source>
</evidence>
<comment type="caution">
    <text evidence="15">The sequence shown here is derived from an EMBL/GenBank/DDBJ whole genome shotgun (WGS) entry which is preliminary data.</text>
</comment>